<evidence type="ECO:0000313" key="3">
    <source>
        <dbReference type="EMBL" id="KIC95215.1"/>
    </source>
</evidence>
<feature type="signal peptide" evidence="1">
    <location>
        <begin position="1"/>
        <end position="21"/>
    </location>
</feature>
<dbReference type="STRING" id="1349421.OI18_07920"/>
<dbReference type="AlphaFoldDB" id="A0A0C1ILT8"/>
<evidence type="ECO:0000259" key="2">
    <source>
        <dbReference type="Pfam" id="PF14292"/>
    </source>
</evidence>
<organism evidence="3 4">
    <name type="scientific">Flavihumibacter solisilvae</name>
    <dbReference type="NCBI Taxonomy" id="1349421"/>
    <lineage>
        <taxon>Bacteria</taxon>
        <taxon>Pseudomonadati</taxon>
        <taxon>Bacteroidota</taxon>
        <taxon>Chitinophagia</taxon>
        <taxon>Chitinophagales</taxon>
        <taxon>Chitinophagaceae</taxon>
        <taxon>Flavihumibacter</taxon>
    </lineage>
</organism>
<evidence type="ECO:0000256" key="1">
    <source>
        <dbReference type="SAM" id="SignalP"/>
    </source>
</evidence>
<dbReference type="InterPro" id="IPR025970">
    <property type="entry name" value="SusE"/>
</dbReference>
<name>A0A0C1ILT8_9BACT</name>
<dbReference type="RefSeq" id="WP_039138713.1">
    <property type="nucleotide sequence ID" value="NZ_JSVC01000008.1"/>
</dbReference>
<feature type="domain" description="SusE outer membrane protein" evidence="2">
    <location>
        <begin position="22"/>
        <end position="135"/>
    </location>
</feature>
<dbReference type="Pfam" id="PF14292">
    <property type="entry name" value="SusE"/>
    <property type="match status" value="1"/>
</dbReference>
<gene>
    <name evidence="3" type="ORF">OI18_07920</name>
</gene>
<dbReference type="EMBL" id="JSVC01000008">
    <property type="protein sequence ID" value="KIC95215.1"/>
    <property type="molecule type" value="Genomic_DNA"/>
</dbReference>
<protein>
    <recommendedName>
        <fullName evidence="2">SusE outer membrane protein domain-containing protein</fullName>
    </recommendedName>
</protein>
<comment type="caution">
    <text evidence="3">The sequence shown here is derived from an EMBL/GenBank/DDBJ whole genome shotgun (WGS) entry which is preliminary data.</text>
</comment>
<evidence type="ECO:0000313" key="4">
    <source>
        <dbReference type="Proteomes" id="UP000031408"/>
    </source>
</evidence>
<keyword evidence="1" id="KW-0732">Signal</keyword>
<reference evidence="3 4" key="1">
    <citation type="submission" date="2014-11" db="EMBL/GenBank/DDBJ databases">
        <title>Genome sequence of Flavihumibacter solisilvae 3-3.</title>
        <authorList>
            <person name="Zhou G."/>
            <person name="Li M."/>
            <person name="Wang G."/>
        </authorList>
    </citation>
    <scope>NUCLEOTIDE SEQUENCE [LARGE SCALE GENOMIC DNA]</scope>
    <source>
        <strain evidence="3 4">3-3</strain>
    </source>
</reference>
<accession>A0A0C1ILT8</accession>
<feature type="chain" id="PRO_5002147319" description="SusE outer membrane protein domain-containing protein" evidence="1">
    <location>
        <begin position="22"/>
        <end position="274"/>
    </location>
</feature>
<sequence>MKMLYKICVLFLFAATMWSCEKDENRINFEGGTAPVLAITDNAPELSFNNSAMEAFTLNWTNPDYQFTTGVSSHDVSYVIEIDTVGANFTNPVKHSVSISKDLSKSFTIGDFNDILLNSLQLKPAMQHNIEIRVKANIAVSAATLFSNVMQLTATPYSIPPKVTPPSSGTLYIVGSATQGDWSNPVPVPSQQFTQVSETIYEITVNLKGGGAYLFIPRNGEWAKYNVKDDKAAGIQSGGDFGAEQAKDIPGPDAAGNYKITVDFQRGKFTVVKQ</sequence>
<dbReference type="Proteomes" id="UP000031408">
    <property type="component" value="Unassembled WGS sequence"/>
</dbReference>
<proteinExistence type="predicted"/>
<dbReference type="Gene3D" id="2.60.40.3620">
    <property type="match status" value="1"/>
</dbReference>
<keyword evidence="4" id="KW-1185">Reference proteome</keyword>
<dbReference type="OrthoDB" id="975117at2"/>